<keyword evidence="1" id="KW-0408">Iron</keyword>
<evidence type="ECO:0000313" key="4">
    <source>
        <dbReference type="Proteomes" id="UP000807825"/>
    </source>
</evidence>
<evidence type="ECO:0000256" key="1">
    <source>
        <dbReference type="ARBA" id="ARBA00023004"/>
    </source>
</evidence>
<dbReference type="InterPro" id="IPR007167">
    <property type="entry name" value="Fe-transptr_FeoA-like"/>
</dbReference>
<proteinExistence type="predicted"/>
<dbReference type="EMBL" id="JACRDE010000273">
    <property type="protein sequence ID" value="MBI5249849.1"/>
    <property type="molecule type" value="Genomic_DNA"/>
</dbReference>
<dbReference type="GO" id="GO:0046914">
    <property type="term" value="F:transition metal ion binding"/>
    <property type="evidence" value="ECO:0007669"/>
    <property type="project" value="InterPro"/>
</dbReference>
<dbReference type="Gene3D" id="2.30.30.90">
    <property type="match status" value="1"/>
</dbReference>
<evidence type="ECO:0000313" key="3">
    <source>
        <dbReference type="EMBL" id="MBI5249849.1"/>
    </source>
</evidence>
<dbReference type="SUPFAM" id="SSF50037">
    <property type="entry name" value="C-terminal domain of transcriptional repressors"/>
    <property type="match status" value="1"/>
</dbReference>
<dbReference type="PANTHER" id="PTHR42954:SF2">
    <property type="entry name" value="FE(2+) TRANSPORT PROTEIN A"/>
    <property type="match status" value="1"/>
</dbReference>
<dbReference type="InterPro" id="IPR038157">
    <property type="entry name" value="FeoA_core_dom"/>
</dbReference>
<dbReference type="PANTHER" id="PTHR42954">
    <property type="entry name" value="FE(2+) TRANSPORT PROTEIN A"/>
    <property type="match status" value="1"/>
</dbReference>
<reference evidence="3" key="1">
    <citation type="submission" date="2020-07" db="EMBL/GenBank/DDBJ databases">
        <title>Huge and variable diversity of episymbiotic CPR bacteria and DPANN archaea in groundwater ecosystems.</title>
        <authorList>
            <person name="He C.Y."/>
            <person name="Keren R."/>
            <person name="Whittaker M."/>
            <person name="Farag I.F."/>
            <person name="Doudna J."/>
            <person name="Cate J.H.D."/>
            <person name="Banfield J.F."/>
        </authorList>
    </citation>
    <scope>NUCLEOTIDE SEQUENCE</scope>
    <source>
        <strain evidence="3">NC_groundwater_1664_Pr3_B-0.1um_52_9</strain>
    </source>
</reference>
<organism evidence="3 4">
    <name type="scientific">Desulfomonile tiedjei</name>
    <dbReference type="NCBI Taxonomy" id="2358"/>
    <lineage>
        <taxon>Bacteria</taxon>
        <taxon>Pseudomonadati</taxon>
        <taxon>Thermodesulfobacteriota</taxon>
        <taxon>Desulfomonilia</taxon>
        <taxon>Desulfomonilales</taxon>
        <taxon>Desulfomonilaceae</taxon>
        <taxon>Desulfomonile</taxon>
    </lineage>
</organism>
<feature type="domain" description="Ferrous iron transporter FeoA-like" evidence="2">
    <location>
        <begin position="2"/>
        <end position="74"/>
    </location>
</feature>
<dbReference type="Pfam" id="PF04023">
    <property type="entry name" value="FeoA"/>
    <property type="match status" value="1"/>
</dbReference>
<dbReference type="AlphaFoldDB" id="A0A9D6V307"/>
<name>A0A9D6V307_9BACT</name>
<dbReference type="InterPro" id="IPR008988">
    <property type="entry name" value="Transcriptional_repressor_C"/>
</dbReference>
<gene>
    <name evidence="3" type="ORF">HY912_10165</name>
</gene>
<dbReference type="InterPro" id="IPR052713">
    <property type="entry name" value="FeoA"/>
</dbReference>
<dbReference type="Proteomes" id="UP000807825">
    <property type="component" value="Unassembled WGS sequence"/>
</dbReference>
<protein>
    <submittedName>
        <fullName evidence="3">Ferrous iron transport protein A</fullName>
    </submittedName>
</protein>
<comment type="caution">
    <text evidence="3">The sequence shown here is derived from an EMBL/GenBank/DDBJ whole genome shotgun (WGS) entry which is preliminary data.</text>
</comment>
<evidence type="ECO:0000259" key="2">
    <source>
        <dbReference type="SMART" id="SM00899"/>
    </source>
</evidence>
<accession>A0A9D6V307</accession>
<dbReference type="SMART" id="SM00899">
    <property type="entry name" value="FeoA"/>
    <property type="match status" value="1"/>
</dbReference>
<sequence length="79" mass="8979">MVKLSSYRPGEKGTIMQVCGTPEFRLRLMEMGFVRGTEVKVIKYAPLSDPMEFVIKGYHITLRRDQAGDIMMARPEKAA</sequence>